<dbReference type="PANTHER" id="PTHR36985:SF1">
    <property type="entry name" value="TRANSLOCATION AND ASSEMBLY MODULE SUBUNIT TAMB"/>
    <property type="match status" value="1"/>
</dbReference>
<comment type="subcellular location">
    <subcellularLocation>
        <location evidence="1">Membrane</location>
        <topology evidence="1">Single-pass membrane protein</topology>
    </subcellularLocation>
</comment>
<dbReference type="EMBL" id="JBHSVR010000001">
    <property type="protein sequence ID" value="MFC6635213.1"/>
    <property type="molecule type" value="Genomic_DNA"/>
</dbReference>
<evidence type="ECO:0000313" key="8">
    <source>
        <dbReference type="Proteomes" id="UP001596425"/>
    </source>
</evidence>
<name>A0ABW1YS77_9GAMM</name>
<keyword evidence="2 5" id="KW-0812">Transmembrane</keyword>
<protein>
    <submittedName>
        <fullName evidence="7">Translocation/assembly module TamB domain-containing protein</fullName>
    </submittedName>
</protein>
<evidence type="ECO:0000256" key="5">
    <source>
        <dbReference type="SAM" id="Phobius"/>
    </source>
</evidence>
<feature type="domain" description="Translocation and assembly module TamB C-terminal" evidence="6">
    <location>
        <begin position="992"/>
        <end position="1342"/>
    </location>
</feature>
<dbReference type="Proteomes" id="UP001596425">
    <property type="component" value="Unassembled WGS sequence"/>
</dbReference>
<dbReference type="PANTHER" id="PTHR36985">
    <property type="entry name" value="TRANSLOCATION AND ASSEMBLY MODULE SUBUNIT TAMB"/>
    <property type="match status" value="1"/>
</dbReference>
<evidence type="ECO:0000313" key="7">
    <source>
        <dbReference type="EMBL" id="MFC6635213.1"/>
    </source>
</evidence>
<dbReference type="RefSeq" id="WP_193193314.1">
    <property type="nucleotide sequence ID" value="NZ_JACZFR010000044.1"/>
</dbReference>
<feature type="transmembrane region" description="Helical" evidence="5">
    <location>
        <begin position="30"/>
        <end position="49"/>
    </location>
</feature>
<evidence type="ECO:0000256" key="1">
    <source>
        <dbReference type="ARBA" id="ARBA00004167"/>
    </source>
</evidence>
<keyword evidence="4 5" id="KW-0472">Membrane</keyword>
<evidence type="ECO:0000256" key="4">
    <source>
        <dbReference type="ARBA" id="ARBA00023136"/>
    </source>
</evidence>
<keyword evidence="3 5" id="KW-1133">Transmembrane helix</keyword>
<evidence type="ECO:0000256" key="2">
    <source>
        <dbReference type="ARBA" id="ARBA00022692"/>
    </source>
</evidence>
<reference evidence="8" key="1">
    <citation type="journal article" date="2019" name="Int. J. Syst. Evol. Microbiol.">
        <title>The Global Catalogue of Microorganisms (GCM) 10K type strain sequencing project: providing services to taxonomists for standard genome sequencing and annotation.</title>
        <authorList>
            <consortium name="The Broad Institute Genomics Platform"/>
            <consortium name="The Broad Institute Genome Sequencing Center for Infectious Disease"/>
            <person name="Wu L."/>
            <person name="Ma J."/>
        </authorList>
    </citation>
    <scope>NUCLEOTIDE SEQUENCE [LARGE SCALE GENOMIC DNA]</scope>
    <source>
        <strain evidence="8">CGMCC 1.13718</strain>
    </source>
</reference>
<evidence type="ECO:0000256" key="3">
    <source>
        <dbReference type="ARBA" id="ARBA00022989"/>
    </source>
</evidence>
<proteinExistence type="predicted"/>
<dbReference type="Pfam" id="PF04357">
    <property type="entry name" value="TamB"/>
    <property type="match status" value="1"/>
</dbReference>
<dbReference type="InterPro" id="IPR007452">
    <property type="entry name" value="TamB_C"/>
</dbReference>
<gene>
    <name evidence="7" type="ORF">ACFQBM_18160</name>
</gene>
<organism evidence="7 8">
    <name type="scientific">Microbulbifer taiwanensis</name>
    <dbReference type="NCBI Taxonomy" id="986746"/>
    <lineage>
        <taxon>Bacteria</taxon>
        <taxon>Pseudomonadati</taxon>
        <taxon>Pseudomonadota</taxon>
        <taxon>Gammaproteobacteria</taxon>
        <taxon>Cellvibrionales</taxon>
        <taxon>Microbulbiferaceae</taxon>
        <taxon>Microbulbifer</taxon>
    </lineage>
</organism>
<keyword evidence="8" id="KW-1185">Reference proteome</keyword>
<comment type="caution">
    <text evidence="7">The sequence shown here is derived from an EMBL/GenBank/DDBJ whole genome shotgun (WGS) entry which is preliminary data.</text>
</comment>
<accession>A0ABW1YS77</accession>
<evidence type="ECO:0000259" key="6">
    <source>
        <dbReference type="Pfam" id="PF04357"/>
    </source>
</evidence>
<sequence>MKALAALAAGYVRALGVVAKSLWQSLSGRGSLLFSLFFVVLLALLYLLGTEQGRVTLTRAAVYSAQKFVPDLAIQVEEIGSERLGAWYFSRLKIDYGADTLAQARDLALDVDLGGLLRKRVDIDTVNAAELLLDIDVLNQFLENRGPAEKEEAEASAEPLSLPAMRLGSLQLDRLQIIDRRFPGLPVTAITADGRYLWEGEPAQLALDIRELNGADLHLALSGSELENDRYQLRFSAAEKPGGFAGSYLQLPEDQALDARGTISLRRTAEDRLLVHIEQFSLPLVKHQFALSGGAEVALSPWKVTSEGLQLQVDDSHHRVSGSVGADGVDAEIKFNRLPLAISQPWQDFLVGGWLNADLGVRGPLSLPSVSGILDLNSNFRFNRTGRAQPLRLQGRVQTDEKVIRIESASLDYAEARLEAEGSVDIGAESLDLRGEIQKLSVDDIRGLLAALPGTEAVEIPPDLQGSVEKLRVAAEGDWKNPVLSATLEANPVYRQLDSRLFAEIEGDLEELNISEFRLQSDSLNISGGGTVAVGKESLQLQLEVDARDFRPARELGLAAAEGVAVDLEAAVGVSGPWANPQLDLHLESDGRYREYRYTLRGGAAGNMDKIVLDRLRLELSNGNGLGKFDLRQLRGPQSLIPQKRAVDGESQPLQNHSRVTALAKEARRLGRKGVAWLEVDGEIEPKAGRARGAVAGRNIPLSLAELAGVRLPATLEGEISIDGEFSGPFTDPQASANLLALGNFRSEPWQLQGDVRYGSGRVDLDGVELVWAERNRLSAHGSLNPQQLDLEIRGNAMLADLDAGLPADIAERGQVTLSISAAGSPQRPQLRGELKVTSEAPGLSRERVQIEPLSLVLDWQTRDRDLHISLAARHGGRQAIDAGATLAVAPILEQLFAERAEGEKMPPLPLKLDSRGSADLSVVAEFVDPEIHAMRGQLNFSIDADGTLERPALNGRIELTNGDYEHRPSNTRLRRIDFLARLTPTEWRIERARAEDGEKGSITLGGAVRFAASAPPSMNFELRADKAHLLSTPAVRGAISGSIALTGTTEDAQLTGRLTLRPLAVQIEQLIGSSVPEIEVVEVEVDGPEVERAPPLLQKMDLDIEVILDKQSYVRGLGLDSQLRGEVHIGGTAARPNTSGELRIVRGSFDLLGKKFELQEGQVQFENNEAAIYVKGLYEHSDGEITAEISGSLNGTDDDLDVTFSSSPAAAQDEIFAQLLFGKSLSDISPLQAVRLVSVVRSLQSGGSVFDPVARTRELLGVDTLDIEQEEGDEGDQYALSLGKYITNRIYIELQRSTDPLNPWQAEMQIELRRNLNLEIQSADEGESGAGSVELQWKRDY</sequence>